<evidence type="ECO:0000313" key="3">
    <source>
        <dbReference type="EMBL" id="GFO13001.1"/>
    </source>
</evidence>
<dbReference type="PROSITE" id="PS51406">
    <property type="entry name" value="FIBRINOGEN_C_2"/>
    <property type="match status" value="1"/>
</dbReference>
<dbReference type="PROSITE" id="PS00514">
    <property type="entry name" value="FIBRINOGEN_C_1"/>
    <property type="match status" value="1"/>
</dbReference>
<comment type="caution">
    <text evidence="3">The sequence shown here is derived from an EMBL/GenBank/DDBJ whole genome shotgun (WGS) entry which is preliminary data.</text>
</comment>
<dbReference type="Proteomes" id="UP000735302">
    <property type="component" value="Unassembled WGS sequence"/>
</dbReference>
<organism evidence="3 4">
    <name type="scientific">Plakobranchus ocellatus</name>
    <dbReference type="NCBI Taxonomy" id="259542"/>
    <lineage>
        <taxon>Eukaryota</taxon>
        <taxon>Metazoa</taxon>
        <taxon>Spiralia</taxon>
        <taxon>Lophotrochozoa</taxon>
        <taxon>Mollusca</taxon>
        <taxon>Gastropoda</taxon>
        <taxon>Heterobranchia</taxon>
        <taxon>Euthyneura</taxon>
        <taxon>Panpulmonata</taxon>
        <taxon>Sacoglossa</taxon>
        <taxon>Placobranchoidea</taxon>
        <taxon>Plakobranchidae</taxon>
        <taxon>Plakobranchus</taxon>
    </lineage>
</organism>
<reference evidence="3 4" key="1">
    <citation type="journal article" date="2021" name="Elife">
        <title>Chloroplast acquisition without the gene transfer in kleptoplastic sea slugs, Plakobranchus ocellatus.</title>
        <authorList>
            <person name="Maeda T."/>
            <person name="Takahashi S."/>
            <person name="Yoshida T."/>
            <person name="Shimamura S."/>
            <person name="Takaki Y."/>
            <person name="Nagai Y."/>
            <person name="Toyoda A."/>
            <person name="Suzuki Y."/>
            <person name="Arimoto A."/>
            <person name="Ishii H."/>
            <person name="Satoh N."/>
            <person name="Nishiyama T."/>
            <person name="Hasebe M."/>
            <person name="Maruyama T."/>
            <person name="Minagawa J."/>
            <person name="Obokata J."/>
            <person name="Shigenobu S."/>
        </authorList>
    </citation>
    <scope>NUCLEOTIDE SEQUENCE [LARGE SCALE GENOMIC DNA]</scope>
</reference>
<dbReference type="EMBL" id="BLXT01004479">
    <property type="protein sequence ID" value="GFO13001.1"/>
    <property type="molecule type" value="Genomic_DNA"/>
</dbReference>
<dbReference type="InterPro" id="IPR036056">
    <property type="entry name" value="Fibrinogen-like_C"/>
</dbReference>
<protein>
    <submittedName>
        <fullName evidence="3">Tenascin-r</fullName>
    </submittedName>
</protein>
<dbReference type="Pfam" id="PF00147">
    <property type="entry name" value="Fibrinogen_C"/>
    <property type="match status" value="1"/>
</dbReference>
<keyword evidence="4" id="KW-1185">Reference proteome</keyword>
<dbReference type="InterPro" id="IPR002181">
    <property type="entry name" value="Fibrinogen_a/b/g_C_dom"/>
</dbReference>
<evidence type="ECO:0000259" key="2">
    <source>
        <dbReference type="PROSITE" id="PS51406"/>
    </source>
</evidence>
<keyword evidence="1" id="KW-1015">Disulfide bond</keyword>
<dbReference type="InterPro" id="IPR050373">
    <property type="entry name" value="Fibrinogen_C-term_domain"/>
</dbReference>
<dbReference type="AlphaFoldDB" id="A0AAV4APA1"/>
<feature type="domain" description="Fibrinogen C-terminal" evidence="2">
    <location>
        <begin position="353"/>
        <end position="567"/>
    </location>
</feature>
<accession>A0AAV4APA1</accession>
<dbReference type="InterPro" id="IPR020837">
    <property type="entry name" value="Fibrinogen_CS"/>
</dbReference>
<dbReference type="PANTHER" id="PTHR19143">
    <property type="entry name" value="FIBRINOGEN/TENASCIN/ANGIOPOEITIN"/>
    <property type="match status" value="1"/>
</dbReference>
<dbReference type="CDD" id="cd00087">
    <property type="entry name" value="FReD"/>
    <property type="match status" value="1"/>
</dbReference>
<evidence type="ECO:0000313" key="4">
    <source>
        <dbReference type="Proteomes" id="UP000735302"/>
    </source>
</evidence>
<gene>
    <name evidence="3" type="ORF">PoB_003950600</name>
</gene>
<proteinExistence type="predicted"/>
<sequence length="567" mass="63812">MLAVYKKASSLNLSLDLNPQTSDESKEICGILTCKESIKETNPNQTEETISGMSIFKNIETGSDKGIQDILVAFLTSQQPHLTRVSDGVKVYGRLEAGQASIRVELTKQKDCEAQYTCEAKKLDSQRKESINSCQVLQRQVQDSNQEHDELKKTAEGSLPVLILLQQLDTKLALLDSKVGSVENRLEDKISLLHEDIENKKESQMTDKSVENIINTIAGLKSHFDTNLATLIMRVDSGHKGTVATIARLDGVFNSTITTMTSVHDLLTELQASSQDDHHHFDNLTEAVKEICNSNCGLTDDLNKSFNVLQTEFKTHFEQFQSDVNNLTIEILHSIDNKFSYTNATLTNSLRSINNELSPKSCRKGMTPAPSLGSFPYPVIVPNTESTISFPYLCDMMTDEGGWIIIQRRTTGNVDFYRDWATYKKGFGSLDDDFWLGNDNIHTITSSGTYELRVDLKYQGRSAFAHYSKFSIDGESNNYALRLGDYDGTAGDSFDHHRGRPFSTFDKDNDAHRNNCAKNYLGAWWYGQCHNSNLNGKWMAPDDTGPRWRILSDRNHVSYSEMKIRKL</sequence>
<dbReference type="SUPFAM" id="SSF56496">
    <property type="entry name" value="Fibrinogen C-terminal domain-like"/>
    <property type="match status" value="1"/>
</dbReference>
<evidence type="ECO:0000256" key="1">
    <source>
        <dbReference type="ARBA" id="ARBA00023157"/>
    </source>
</evidence>
<dbReference type="GO" id="GO:0005615">
    <property type="term" value="C:extracellular space"/>
    <property type="evidence" value="ECO:0007669"/>
    <property type="project" value="TreeGrafter"/>
</dbReference>
<dbReference type="SMART" id="SM00186">
    <property type="entry name" value="FBG"/>
    <property type="match status" value="1"/>
</dbReference>
<dbReference type="PANTHER" id="PTHR19143:SF458">
    <property type="entry name" value="FIBRINOGEN C-TERMINAL DOMAIN-CONTAINING PROTEIN-RELATED"/>
    <property type="match status" value="1"/>
</dbReference>
<name>A0AAV4APA1_9GAST</name>
<dbReference type="Gene3D" id="3.90.215.10">
    <property type="entry name" value="Gamma Fibrinogen, chain A, domain 1"/>
    <property type="match status" value="1"/>
</dbReference>
<dbReference type="InterPro" id="IPR014716">
    <property type="entry name" value="Fibrinogen_a/b/g_C_1"/>
</dbReference>